<evidence type="ECO:0000313" key="5">
    <source>
        <dbReference type="Proteomes" id="UP000565715"/>
    </source>
</evidence>
<dbReference type="EMBL" id="JAAXOO010000001">
    <property type="protein sequence ID" value="NKY31837.1"/>
    <property type="molecule type" value="Genomic_DNA"/>
</dbReference>
<proteinExistence type="predicted"/>
<keyword evidence="1" id="KW-0805">Transcription regulation</keyword>
<dbReference type="Pfam" id="PF08279">
    <property type="entry name" value="HTH_11"/>
    <property type="match status" value="1"/>
</dbReference>
<dbReference type="PROSITE" id="PS52050">
    <property type="entry name" value="WYL"/>
    <property type="match status" value="1"/>
</dbReference>
<comment type="caution">
    <text evidence="4">The sequence shown here is derived from an EMBL/GenBank/DDBJ whole genome shotgun (WGS) entry which is preliminary data.</text>
</comment>
<name>A0A846X8P3_9NOCA</name>
<dbReference type="InterPro" id="IPR036388">
    <property type="entry name" value="WH-like_DNA-bd_sf"/>
</dbReference>
<protein>
    <submittedName>
        <fullName evidence="4">YafY family transcriptional regulator</fullName>
    </submittedName>
</protein>
<dbReference type="Pfam" id="PF13280">
    <property type="entry name" value="WYL"/>
    <property type="match status" value="1"/>
</dbReference>
<keyword evidence="2" id="KW-0804">Transcription</keyword>
<evidence type="ECO:0000259" key="3">
    <source>
        <dbReference type="PROSITE" id="PS51000"/>
    </source>
</evidence>
<accession>A0A846X8P3</accession>
<dbReference type="PROSITE" id="PS51000">
    <property type="entry name" value="HTH_DEOR_2"/>
    <property type="match status" value="1"/>
</dbReference>
<dbReference type="Gene3D" id="1.10.10.10">
    <property type="entry name" value="Winged helix-like DNA-binding domain superfamily/Winged helix DNA-binding domain"/>
    <property type="match status" value="1"/>
</dbReference>
<dbReference type="InterPro" id="IPR036390">
    <property type="entry name" value="WH_DNA-bd_sf"/>
</dbReference>
<dbReference type="Proteomes" id="UP000565715">
    <property type="component" value="Unassembled WGS sequence"/>
</dbReference>
<dbReference type="SUPFAM" id="SSF46785">
    <property type="entry name" value="Winged helix' DNA-binding domain"/>
    <property type="match status" value="1"/>
</dbReference>
<dbReference type="Pfam" id="PF25583">
    <property type="entry name" value="WCX"/>
    <property type="match status" value="1"/>
</dbReference>
<dbReference type="InterPro" id="IPR051534">
    <property type="entry name" value="CBASS_pafABC_assoc_protein"/>
</dbReference>
<evidence type="ECO:0000256" key="1">
    <source>
        <dbReference type="ARBA" id="ARBA00023015"/>
    </source>
</evidence>
<dbReference type="InterPro" id="IPR057727">
    <property type="entry name" value="WCX_dom"/>
</dbReference>
<dbReference type="InterPro" id="IPR026881">
    <property type="entry name" value="WYL_dom"/>
</dbReference>
<dbReference type="InterPro" id="IPR013196">
    <property type="entry name" value="HTH_11"/>
</dbReference>
<evidence type="ECO:0000256" key="2">
    <source>
        <dbReference type="ARBA" id="ARBA00023163"/>
    </source>
</evidence>
<dbReference type="PANTHER" id="PTHR34580">
    <property type="match status" value="1"/>
</dbReference>
<reference evidence="4 5" key="1">
    <citation type="submission" date="2020-04" db="EMBL/GenBank/DDBJ databases">
        <title>MicrobeNet Type strains.</title>
        <authorList>
            <person name="Nicholson A.C."/>
        </authorList>
    </citation>
    <scope>NUCLEOTIDE SEQUENCE [LARGE SCALE GENOMIC DNA]</scope>
    <source>
        <strain evidence="4 5">DSM 45078</strain>
    </source>
</reference>
<feature type="domain" description="HTH deoR-type" evidence="3">
    <location>
        <begin position="2"/>
        <end position="67"/>
    </location>
</feature>
<organism evidence="4 5">
    <name type="scientific">Nocardia speluncae</name>
    <dbReference type="NCBI Taxonomy" id="419477"/>
    <lineage>
        <taxon>Bacteria</taxon>
        <taxon>Bacillati</taxon>
        <taxon>Actinomycetota</taxon>
        <taxon>Actinomycetes</taxon>
        <taxon>Mycobacteriales</taxon>
        <taxon>Nocardiaceae</taxon>
        <taxon>Nocardia</taxon>
    </lineage>
</organism>
<sequence>MRAARLVSLLLLLQSRDRMTAQELADILEVSVRTIYRDVESLSTAGVPVYGEPGHEGGYRLLGGYRTRLTGLTTAEAEALFLAGLPTAAAQLGLTAAVTTAQLKLEAALPAELRDRASHIADRFHLDSPPWYGDTEHTPHLASIADATWNQHAARIRYLRWAEPHEITRTVEPHGLVLKAGNWYLVARSQGQLRTYRISRILDVDVLPQPFDRSEGFDLGAHWNSYLNNFDQRRHRGTAILRLSRRGIDRLPSLLEPATVVAARQTAAGPDPAGWTEVVVPIESVEAAVPELLKLGADVEIVAPEKLRKELIQTLQAMNRIYSGRANDVHRQAELTPHPDSGAGSGC</sequence>
<dbReference type="GO" id="GO:0003700">
    <property type="term" value="F:DNA-binding transcription factor activity"/>
    <property type="evidence" value="ECO:0007669"/>
    <property type="project" value="InterPro"/>
</dbReference>
<dbReference type="RefSeq" id="WP_084470523.1">
    <property type="nucleotide sequence ID" value="NZ_JAAXOO010000001.1"/>
</dbReference>
<dbReference type="AlphaFoldDB" id="A0A846X8P3"/>
<dbReference type="InterPro" id="IPR028349">
    <property type="entry name" value="PafC-like"/>
</dbReference>
<dbReference type="PANTHER" id="PTHR34580:SF1">
    <property type="entry name" value="PROTEIN PAFC"/>
    <property type="match status" value="1"/>
</dbReference>
<gene>
    <name evidence="4" type="ORF">HGA13_01925</name>
</gene>
<dbReference type="InterPro" id="IPR001034">
    <property type="entry name" value="DeoR_HTH"/>
</dbReference>
<evidence type="ECO:0000313" key="4">
    <source>
        <dbReference type="EMBL" id="NKY31837.1"/>
    </source>
</evidence>
<dbReference type="PIRSF" id="PIRSF016838">
    <property type="entry name" value="PafC"/>
    <property type="match status" value="1"/>
</dbReference>
<keyword evidence="5" id="KW-1185">Reference proteome</keyword>